<dbReference type="Proteomes" id="UP000256970">
    <property type="component" value="Unassembled WGS sequence"/>
</dbReference>
<organism evidence="2 3">
    <name type="scientific">Tetradesmus obliquus</name>
    <name type="common">Green alga</name>
    <name type="synonym">Acutodesmus obliquus</name>
    <dbReference type="NCBI Taxonomy" id="3088"/>
    <lineage>
        <taxon>Eukaryota</taxon>
        <taxon>Viridiplantae</taxon>
        <taxon>Chlorophyta</taxon>
        <taxon>core chlorophytes</taxon>
        <taxon>Chlorophyceae</taxon>
        <taxon>CS clade</taxon>
        <taxon>Sphaeropleales</taxon>
        <taxon>Scenedesmaceae</taxon>
        <taxon>Tetradesmus</taxon>
    </lineage>
</organism>
<protein>
    <submittedName>
        <fullName evidence="2">Uncharacterized protein</fullName>
    </submittedName>
</protein>
<evidence type="ECO:0000313" key="3">
    <source>
        <dbReference type="Proteomes" id="UP000256970"/>
    </source>
</evidence>
<sequence>MVRYIARLCGPPSEWSNQNETLVRKLASAQLQDLLLIAVNLSDSWQAGCIQHACRENNMLMYAQSSSSSSSSAAAGSSSTAAGSSSTDSSSNSSMVQLVEHLLTTAMIRGHNDLVDGVADAPPAQQLSPQAVAKLLCLRIQLEQPDEESEHDLEDEDAAARAVSGFAALLKLPGVKAMQPAELASLVSLARRRGHLRFVQCVIRAVPAAQQLPSRVLCDALLAAGAAEKRQLVQELAELQAAQQLAPGDAVRLVQQLLCDSWGEGVYEALEDLEPMQLGSQLTGGELLQLLREAIHSDDGSAVSDIAGLTPASHQIDDIEGYTAFLQEALCNSVDCDVLRSAVRDLPATQQLPVDAVLDFCLRGIKGDLRLLDRFFELPAVSKFSTAAIEQLLLAMLQQKQRSGWLSTMAVLLRAPAAGQISVETAAAVLKYAVQEQPPPHDTEPLEHFVFHGEMQQQLLALPAMQQLPADAVASVLTTAVEAGMRE</sequence>
<gene>
    <name evidence="2" type="ORF">BQ4739_LOCUS11101</name>
</gene>
<keyword evidence="3" id="KW-1185">Reference proteome</keyword>
<dbReference type="AlphaFoldDB" id="A0A383VZR5"/>
<evidence type="ECO:0000256" key="1">
    <source>
        <dbReference type="SAM" id="MobiDB-lite"/>
    </source>
</evidence>
<accession>A0A383VZR5</accession>
<feature type="region of interest" description="Disordered" evidence="1">
    <location>
        <begin position="71"/>
        <end position="92"/>
    </location>
</feature>
<proteinExistence type="predicted"/>
<name>A0A383VZR5_TETOB</name>
<dbReference type="EMBL" id="FNXT01001019">
    <property type="protein sequence ID" value="SZX70945.1"/>
    <property type="molecule type" value="Genomic_DNA"/>
</dbReference>
<evidence type="ECO:0000313" key="2">
    <source>
        <dbReference type="EMBL" id="SZX70945.1"/>
    </source>
</evidence>
<reference evidence="2 3" key="1">
    <citation type="submission" date="2016-10" db="EMBL/GenBank/DDBJ databases">
        <authorList>
            <person name="Cai Z."/>
        </authorList>
    </citation>
    <scope>NUCLEOTIDE SEQUENCE [LARGE SCALE GENOMIC DNA]</scope>
</reference>